<feature type="non-terminal residue" evidence="2">
    <location>
        <position position="1"/>
    </location>
</feature>
<keyword evidence="3" id="KW-1185">Reference proteome</keyword>
<feature type="region of interest" description="Disordered" evidence="1">
    <location>
        <begin position="83"/>
        <end position="103"/>
    </location>
</feature>
<gene>
    <name evidence="2" type="ORF">H5410_048611</name>
</gene>
<comment type="caution">
    <text evidence="2">The sequence shown here is derived from an EMBL/GenBank/DDBJ whole genome shotgun (WGS) entry which is preliminary data.</text>
</comment>
<reference evidence="2 3" key="1">
    <citation type="submission" date="2020-09" db="EMBL/GenBank/DDBJ databases">
        <title>De no assembly of potato wild relative species, Solanum commersonii.</title>
        <authorList>
            <person name="Cho K."/>
        </authorList>
    </citation>
    <scope>NUCLEOTIDE SEQUENCE [LARGE SCALE GENOMIC DNA]</scope>
    <source>
        <strain evidence="2">LZ3.2</strain>
        <tissue evidence="2">Leaf</tissue>
    </source>
</reference>
<name>A0A9J5XIL3_SOLCO</name>
<dbReference type="OrthoDB" id="1676881at2759"/>
<evidence type="ECO:0000313" key="3">
    <source>
        <dbReference type="Proteomes" id="UP000824120"/>
    </source>
</evidence>
<organism evidence="2 3">
    <name type="scientific">Solanum commersonii</name>
    <name type="common">Commerson's wild potato</name>
    <name type="synonym">Commerson's nightshade</name>
    <dbReference type="NCBI Taxonomy" id="4109"/>
    <lineage>
        <taxon>Eukaryota</taxon>
        <taxon>Viridiplantae</taxon>
        <taxon>Streptophyta</taxon>
        <taxon>Embryophyta</taxon>
        <taxon>Tracheophyta</taxon>
        <taxon>Spermatophyta</taxon>
        <taxon>Magnoliopsida</taxon>
        <taxon>eudicotyledons</taxon>
        <taxon>Gunneridae</taxon>
        <taxon>Pentapetalae</taxon>
        <taxon>asterids</taxon>
        <taxon>lamiids</taxon>
        <taxon>Solanales</taxon>
        <taxon>Solanaceae</taxon>
        <taxon>Solanoideae</taxon>
        <taxon>Solaneae</taxon>
        <taxon>Solanum</taxon>
    </lineage>
</organism>
<sequence>MFSVAYKYKGPIQMVFNAHNADPLDRICEEDWEETNELLEFLRLFYYATIIFYEIYYPTISSSSIKVEAKILYEKYRTIGNTEGEIGQTSNPKSKDRIDSFMR</sequence>
<dbReference type="Proteomes" id="UP000824120">
    <property type="component" value="Chromosome 9"/>
</dbReference>
<protein>
    <submittedName>
        <fullName evidence="2">Uncharacterized protein</fullName>
    </submittedName>
</protein>
<evidence type="ECO:0000313" key="2">
    <source>
        <dbReference type="EMBL" id="KAG5588177.1"/>
    </source>
</evidence>
<dbReference type="EMBL" id="JACXVP010000009">
    <property type="protein sequence ID" value="KAG5588177.1"/>
    <property type="molecule type" value="Genomic_DNA"/>
</dbReference>
<evidence type="ECO:0000256" key="1">
    <source>
        <dbReference type="SAM" id="MobiDB-lite"/>
    </source>
</evidence>
<dbReference type="AlphaFoldDB" id="A0A9J5XIL3"/>
<feature type="compositionally biased region" description="Basic and acidic residues" evidence="1">
    <location>
        <begin position="93"/>
        <end position="103"/>
    </location>
</feature>
<accession>A0A9J5XIL3</accession>
<proteinExistence type="predicted"/>